<dbReference type="RefSeq" id="WP_071313272.1">
    <property type="nucleotide sequence ID" value="NZ_MLQQ01000018.1"/>
</dbReference>
<dbReference type="OrthoDB" id="9883783at2"/>
<comment type="caution">
    <text evidence="2">The sequence shown here is derived from an EMBL/GenBank/DDBJ whole genome shotgun (WGS) entry which is preliminary data.</text>
</comment>
<evidence type="ECO:0000256" key="1">
    <source>
        <dbReference type="SAM" id="Coils"/>
    </source>
</evidence>
<proteinExistence type="predicted"/>
<organism evidence="2 3">
    <name type="scientific">Anaerobacillus arseniciselenatis</name>
    <dbReference type="NCBI Taxonomy" id="85682"/>
    <lineage>
        <taxon>Bacteria</taxon>
        <taxon>Bacillati</taxon>
        <taxon>Bacillota</taxon>
        <taxon>Bacilli</taxon>
        <taxon>Bacillales</taxon>
        <taxon>Bacillaceae</taxon>
        <taxon>Anaerobacillus</taxon>
    </lineage>
</organism>
<feature type="coiled-coil region" evidence="1">
    <location>
        <begin position="8"/>
        <end position="91"/>
    </location>
</feature>
<accession>A0A1S2LNG5</accession>
<dbReference type="Proteomes" id="UP000180098">
    <property type="component" value="Unassembled WGS sequence"/>
</dbReference>
<evidence type="ECO:0000313" key="3">
    <source>
        <dbReference type="Proteomes" id="UP000180098"/>
    </source>
</evidence>
<dbReference type="AlphaFoldDB" id="A0A1S2LNG5"/>
<evidence type="ECO:0000313" key="2">
    <source>
        <dbReference type="EMBL" id="OIJ12965.1"/>
    </source>
</evidence>
<protein>
    <submittedName>
        <fullName evidence="2">Uncharacterized protein</fullName>
    </submittedName>
</protein>
<keyword evidence="3" id="KW-1185">Reference proteome</keyword>
<keyword evidence="1" id="KW-0175">Coiled coil</keyword>
<dbReference type="EMBL" id="MLQQ01000018">
    <property type="protein sequence ID" value="OIJ12965.1"/>
    <property type="molecule type" value="Genomic_DNA"/>
</dbReference>
<gene>
    <name evidence="2" type="ORF">BKP35_10420</name>
</gene>
<reference evidence="2 3" key="1">
    <citation type="submission" date="2016-10" db="EMBL/GenBank/DDBJ databases">
        <title>Draft genome sequences of four alkaliphilic bacteria belonging to the Anaerobacillus genus.</title>
        <authorList>
            <person name="Bassil N.M."/>
            <person name="Lloyd J.R."/>
        </authorList>
    </citation>
    <scope>NUCLEOTIDE SEQUENCE [LARGE SCALE GENOMIC DNA]</scope>
    <source>
        <strain evidence="2 3">DSM 15340</strain>
    </source>
</reference>
<name>A0A1S2LNG5_9BACI</name>
<sequence>MSKVLKDMEKFKKQVEQIHASFEEAKQRAEAEITDLKVQINEMESNTHELYKSFVLGEISSDAYEAEKAELDKLKKQLQASEKKVADIDVLKIEELQRVHHENKSLVSKYTKEKEAIVAEQRAKIIELKHMYLLAVSKEAEAIKDVQKYQHFLGELAVDCNYKDYSYERLHDATVLKGSSFNGKVEGAEVSFSEIESAFKRNV</sequence>